<feature type="region of interest" description="Disordered" evidence="1">
    <location>
        <begin position="163"/>
        <end position="182"/>
    </location>
</feature>
<sequence>MEARSGDTGDITGVEELGALIKRLRDERRLTQDNVAGRAAKHGLRIRRERISEIENCKREPPTQGELRAILLGLGQSEETVKGLQGVLARTAARPSEGGVVELAFGDPVRQAPSAPRRFGFGHRLLLLLSGAVAGVLIATGVAGVWPWTILTYEPDLQVNVGRPSPADAPGSCPRRTTDVRDHRDDTAGSIWYRECADYLEIWVTDHMKDGRCVWAIVHWSNGVVDASNRACPAGKMEFSKIAKYAPDFWMELVARETP</sequence>
<comment type="caution">
    <text evidence="3">The sequence shown here is derived from an EMBL/GenBank/DDBJ whole genome shotgun (WGS) entry which is preliminary data.</text>
</comment>
<accession>A0ABV7P208</accession>
<organism evidence="3 4">
    <name type="scientific">Amycolatopsis speibonae</name>
    <dbReference type="NCBI Taxonomy" id="1450224"/>
    <lineage>
        <taxon>Bacteria</taxon>
        <taxon>Bacillati</taxon>
        <taxon>Actinomycetota</taxon>
        <taxon>Actinomycetes</taxon>
        <taxon>Pseudonocardiales</taxon>
        <taxon>Pseudonocardiaceae</taxon>
        <taxon>Amycolatopsis</taxon>
    </lineage>
</organism>
<keyword evidence="2" id="KW-1133">Transmembrane helix</keyword>
<dbReference type="InterPro" id="IPR010982">
    <property type="entry name" value="Lambda_DNA-bd_dom_sf"/>
</dbReference>
<dbReference type="RefSeq" id="WP_378241300.1">
    <property type="nucleotide sequence ID" value="NZ_JBHRWK010000037.1"/>
</dbReference>
<keyword evidence="2" id="KW-0472">Membrane</keyword>
<evidence type="ECO:0000313" key="4">
    <source>
        <dbReference type="Proteomes" id="UP001595645"/>
    </source>
</evidence>
<evidence type="ECO:0000256" key="1">
    <source>
        <dbReference type="SAM" id="MobiDB-lite"/>
    </source>
</evidence>
<feature type="transmembrane region" description="Helical" evidence="2">
    <location>
        <begin position="125"/>
        <end position="148"/>
    </location>
</feature>
<evidence type="ECO:0000313" key="3">
    <source>
        <dbReference type="EMBL" id="MFC3452526.1"/>
    </source>
</evidence>
<keyword evidence="2" id="KW-0812">Transmembrane</keyword>
<name>A0ABV7P208_9PSEU</name>
<dbReference type="SUPFAM" id="SSF47413">
    <property type="entry name" value="lambda repressor-like DNA-binding domains"/>
    <property type="match status" value="1"/>
</dbReference>
<dbReference type="CDD" id="cd00093">
    <property type="entry name" value="HTH_XRE"/>
    <property type="match status" value="1"/>
</dbReference>
<dbReference type="Gene3D" id="1.10.260.40">
    <property type="entry name" value="lambda repressor-like DNA-binding domains"/>
    <property type="match status" value="1"/>
</dbReference>
<dbReference type="Proteomes" id="UP001595645">
    <property type="component" value="Unassembled WGS sequence"/>
</dbReference>
<keyword evidence="4" id="KW-1185">Reference proteome</keyword>
<proteinExistence type="predicted"/>
<dbReference type="InterPro" id="IPR001387">
    <property type="entry name" value="Cro/C1-type_HTH"/>
</dbReference>
<evidence type="ECO:0000256" key="2">
    <source>
        <dbReference type="SAM" id="Phobius"/>
    </source>
</evidence>
<dbReference type="EMBL" id="JBHRWK010000037">
    <property type="protein sequence ID" value="MFC3452526.1"/>
    <property type="molecule type" value="Genomic_DNA"/>
</dbReference>
<gene>
    <name evidence="3" type="ORF">ACFOSH_24060</name>
</gene>
<reference evidence="4" key="1">
    <citation type="journal article" date="2019" name="Int. J. Syst. Evol. Microbiol.">
        <title>The Global Catalogue of Microorganisms (GCM) 10K type strain sequencing project: providing services to taxonomists for standard genome sequencing and annotation.</title>
        <authorList>
            <consortium name="The Broad Institute Genomics Platform"/>
            <consortium name="The Broad Institute Genome Sequencing Center for Infectious Disease"/>
            <person name="Wu L."/>
            <person name="Ma J."/>
        </authorList>
    </citation>
    <scope>NUCLEOTIDE SEQUENCE [LARGE SCALE GENOMIC DNA]</scope>
    <source>
        <strain evidence="4">CGMCC 4.7676</strain>
    </source>
</reference>
<protein>
    <submittedName>
        <fullName evidence="3">Helix-turn-helix transcriptional regulator</fullName>
    </submittedName>
</protein>